<dbReference type="GO" id="GO:0016787">
    <property type="term" value="F:hydrolase activity"/>
    <property type="evidence" value="ECO:0007669"/>
    <property type="project" value="UniProtKB-KW"/>
</dbReference>
<dbReference type="InterPro" id="IPR036380">
    <property type="entry name" value="Isochorismatase-like_sf"/>
</dbReference>
<evidence type="ECO:0000259" key="2">
    <source>
        <dbReference type="Pfam" id="PF00857"/>
    </source>
</evidence>
<dbReference type="EMBL" id="CP036426">
    <property type="protein sequence ID" value="QDV33944.1"/>
    <property type="molecule type" value="Genomic_DNA"/>
</dbReference>
<dbReference type="InterPro" id="IPR000868">
    <property type="entry name" value="Isochorismatase-like_dom"/>
</dbReference>
<dbReference type="Pfam" id="PF00857">
    <property type="entry name" value="Isochorismatase"/>
    <property type="match status" value="1"/>
</dbReference>
<evidence type="ECO:0000313" key="4">
    <source>
        <dbReference type="Proteomes" id="UP000317835"/>
    </source>
</evidence>
<dbReference type="RefSeq" id="WP_197446829.1">
    <property type="nucleotide sequence ID" value="NZ_CP036426.1"/>
</dbReference>
<evidence type="ECO:0000256" key="1">
    <source>
        <dbReference type="ARBA" id="ARBA00022801"/>
    </source>
</evidence>
<dbReference type="Proteomes" id="UP000317835">
    <property type="component" value="Chromosome"/>
</dbReference>
<dbReference type="KEGG" id="tpla:ElP_18250"/>
<feature type="domain" description="Isochorismatase-like" evidence="2">
    <location>
        <begin position="8"/>
        <end position="199"/>
    </location>
</feature>
<dbReference type="SUPFAM" id="SSF52499">
    <property type="entry name" value="Isochorismatase-like hydrolases"/>
    <property type="match status" value="1"/>
</dbReference>
<name>A0A518GZB7_9BACT</name>
<dbReference type="Gene3D" id="3.40.50.850">
    <property type="entry name" value="Isochorismatase-like"/>
    <property type="match status" value="1"/>
</dbReference>
<dbReference type="CDD" id="cd00431">
    <property type="entry name" value="cysteine_hydrolases"/>
    <property type="match status" value="1"/>
</dbReference>
<proteinExistence type="predicted"/>
<dbReference type="PANTHER" id="PTHR43540:SF6">
    <property type="entry name" value="ISOCHORISMATASE-LIKE DOMAIN-CONTAINING PROTEIN"/>
    <property type="match status" value="1"/>
</dbReference>
<dbReference type="AlphaFoldDB" id="A0A518GZB7"/>
<organism evidence="3 4">
    <name type="scientific">Tautonia plasticadhaerens</name>
    <dbReference type="NCBI Taxonomy" id="2527974"/>
    <lineage>
        <taxon>Bacteria</taxon>
        <taxon>Pseudomonadati</taxon>
        <taxon>Planctomycetota</taxon>
        <taxon>Planctomycetia</taxon>
        <taxon>Isosphaerales</taxon>
        <taxon>Isosphaeraceae</taxon>
        <taxon>Tautonia</taxon>
    </lineage>
</organism>
<dbReference type="InterPro" id="IPR050272">
    <property type="entry name" value="Isochorismatase-like_hydrls"/>
</dbReference>
<accession>A0A518GZB7</accession>
<protein>
    <submittedName>
        <fullName evidence="3">Nicotinamidase/pyrazinamidase</fullName>
    </submittedName>
</protein>
<keyword evidence="4" id="KW-1185">Reference proteome</keyword>
<evidence type="ECO:0000313" key="3">
    <source>
        <dbReference type="EMBL" id="QDV33944.1"/>
    </source>
</evidence>
<gene>
    <name evidence="3" type="ORF">ElP_18250</name>
</gene>
<reference evidence="3 4" key="1">
    <citation type="submission" date="2019-02" db="EMBL/GenBank/DDBJ databases">
        <title>Deep-cultivation of Planctomycetes and their phenomic and genomic characterization uncovers novel biology.</title>
        <authorList>
            <person name="Wiegand S."/>
            <person name="Jogler M."/>
            <person name="Boedeker C."/>
            <person name="Pinto D."/>
            <person name="Vollmers J."/>
            <person name="Rivas-Marin E."/>
            <person name="Kohn T."/>
            <person name="Peeters S.H."/>
            <person name="Heuer A."/>
            <person name="Rast P."/>
            <person name="Oberbeckmann S."/>
            <person name="Bunk B."/>
            <person name="Jeske O."/>
            <person name="Meyerdierks A."/>
            <person name="Storesund J.E."/>
            <person name="Kallscheuer N."/>
            <person name="Luecker S."/>
            <person name="Lage O.M."/>
            <person name="Pohl T."/>
            <person name="Merkel B.J."/>
            <person name="Hornburger P."/>
            <person name="Mueller R.-W."/>
            <person name="Bruemmer F."/>
            <person name="Labrenz M."/>
            <person name="Spormann A.M."/>
            <person name="Op den Camp H."/>
            <person name="Overmann J."/>
            <person name="Amann R."/>
            <person name="Jetten M.S.M."/>
            <person name="Mascher T."/>
            <person name="Medema M.H."/>
            <person name="Devos D.P."/>
            <person name="Kaster A.-K."/>
            <person name="Ovreas L."/>
            <person name="Rohde M."/>
            <person name="Galperin M.Y."/>
            <person name="Jogler C."/>
        </authorList>
    </citation>
    <scope>NUCLEOTIDE SEQUENCE [LARGE SCALE GENOMIC DNA]</scope>
    <source>
        <strain evidence="3 4">ElP</strain>
    </source>
</reference>
<dbReference type="PANTHER" id="PTHR43540">
    <property type="entry name" value="PEROXYUREIDOACRYLATE/UREIDOACRYLATE AMIDOHYDROLASE-RELATED"/>
    <property type="match status" value="1"/>
</dbReference>
<keyword evidence="1" id="KW-0378">Hydrolase</keyword>
<sequence length="206" mass="22356">MPAGPVVFVDIDTQRDFLDPRGSLHLSASEEIRPNLARLTTFARDRDIPVLATACSHEPDQPDPEPFPPHCLVDSKGAERIEETRWPGSLVLAPDGAFEPPHGGETVPSHLTLQKRKYDLFSHPEADRVVSFYSKSGPTTFVVYGVATDYCVGCAVRGLRERGHRVRVVTDAVAAVEPATLPGALDEFEKVGAERTTTDAICGPQG</sequence>